<organism evidence="2 3">
    <name type="scientific">Solemya velum gill symbiont</name>
    <dbReference type="NCBI Taxonomy" id="2340"/>
    <lineage>
        <taxon>Bacteria</taxon>
        <taxon>Pseudomonadati</taxon>
        <taxon>Pseudomonadota</taxon>
        <taxon>Gammaproteobacteria</taxon>
        <taxon>sulfur-oxidizing symbionts</taxon>
    </lineage>
</organism>
<reference evidence="2 3" key="1">
    <citation type="journal article" date="2014" name="BMC Genomics">
        <title>The genome of the intracellular bacterium of the coastal bivalve, Solemya velum: a blueprint for thriving in and out of symbiosis.</title>
        <authorList>
            <person name="Dmytrenko O."/>
            <person name="Russell S.L."/>
            <person name="Loo W.T."/>
            <person name="Fontanez K.M."/>
            <person name="Liao L."/>
            <person name="Roeselers G."/>
            <person name="Sharma R."/>
            <person name="Stewart F.J."/>
            <person name="Newton I.L."/>
            <person name="Woyke T."/>
            <person name="Wu D."/>
            <person name="Lang J.M."/>
            <person name="Eisen J.A."/>
            <person name="Cavanaugh C.M."/>
        </authorList>
    </citation>
    <scope>NUCLEOTIDE SEQUENCE [LARGE SCALE GENOMIC DNA]</scope>
    <source>
        <strain evidence="2 3">WH</strain>
    </source>
</reference>
<gene>
    <name evidence="2" type="ORF">JV46_29750</name>
</gene>
<feature type="compositionally biased region" description="Basic and acidic residues" evidence="1">
    <location>
        <begin position="100"/>
        <end position="110"/>
    </location>
</feature>
<evidence type="ECO:0000313" key="3">
    <source>
        <dbReference type="Proteomes" id="UP000030856"/>
    </source>
</evidence>
<dbReference type="EMBL" id="JRAA01000007">
    <property type="protein sequence ID" value="KHF23986.1"/>
    <property type="molecule type" value="Genomic_DNA"/>
</dbReference>
<accession>A0A0B0H959</accession>
<dbReference type="Proteomes" id="UP000030856">
    <property type="component" value="Unassembled WGS sequence"/>
</dbReference>
<dbReference type="AlphaFoldDB" id="A0A0B0H959"/>
<feature type="region of interest" description="Disordered" evidence="1">
    <location>
        <begin position="473"/>
        <end position="498"/>
    </location>
</feature>
<feature type="region of interest" description="Disordered" evidence="1">
    <location>
        <begin position="38"/>
        <end position="113"/>
    </location>
</feature>
<sequence length="498" mass="55766">MEGQYLTEDELTSVLQDLPPMEGLDLEAFLERARSVTNEELEELTRAQGGPGNSRISNDEIEALTSACEEDGPWNDEDLTGRGPTEPPNSSIPASPEAGPSHETEPRGTSDDIYTLRLRGQRTFAKTAARERTYQILMNENLGGRRLIDIRKDLHRMFDDVIRQACDDLADNDLGRVVIHHPGLQNPIVVSLRRLELLNAESVMSTIEKVLQSHETLAVDTGFEIDVGVIRLPKGAGGPRRRITDIHGKKNSLNLKRSIITIENDDQLCMARAIAVTWAKSNLCTKEEWDTITATRGSKSNLELILEHRRVPESHYKHLCEKSRKTQKDLAVAFCRLAGVPLDRPSSLGDLPAFEDALGVRILVVSARLGNKFLTCAETDHPERPCVYLYLVDDNHFHAITSITGFFSAIYFCRKCLKHYDHREKHQCEIKCIVCKRDHCSVTDSQMSCVDCHMTCRSEVCFTHHQATPKKCSADKKATRPDPPPVKNGGSVPPVLKF</sequence>
<evidence type="ECO:0000313" key="2">
    <source>
        <dbReference type="EMBL" id="KHF23986.1"/>
    </source>
</evidence>
<evidence type="ECO:0000256" key="1">
    <source>
        <dbReference type="SAM" id="MobiDB-lite"/>
    </source>
</evidence>
<feature type="compositionally biased region" description="Acidic residues" evidence="1">
    <location>
        <begin position="68"/>
        <end position="78"/>
    </location>
</feature>
<protein>
    <submittedName>
        <fullName evidence="2">Uncharacterized protein</fullName>
    </submittedName>
</protein>
<proteinExistence type="predicted"/>
<keyword evidence="3" id="KW-1185">Reference proteome</keyword>
<name>A0A0B0H959_SOVGS</name>
<comment type="caution">
    <text evidence="2">The sequence shown here is derived from an EMBL/GenBank/DDBJ whole genome shotgun (WGS) entry which is preliminary data.</text>
</comment>
<feature type="region of interest" description="Disordered" evidence="1">
    <location>
        <begin position="1"/>
        <end position="20"/>
    </location>
</feature>